<dbReference type="EMBL" id="CP036316">
    <property type="protein sequence ID" value="QDT64209.1"/>
    <property type="molecule type" value="Genomic_DNA"/>
</dbReference>
<dbReference type="OrthoDB" id="285838at2"/>
<proteinExistence type="predicted"/>
<accession>A0A517T768</accession>
<evidence type="ECO:0000313" key="2">
    <source>
        <dbReference type="Proteomes" id="UP000319976"/>
    </source>
</evidence>
<sequence>MRKMILVLLLAACLCEVGCIMPIYAALRDQRTRQLIYVSENLRQVTEIWERIWFLNIPDTATPYRVHGGII</sequence>
<name>A0A517T768_9PLAN</name>
<dbReference type="AlphaFoldDB" id="A0A517T768"/>
<gene>
    <name evidence="1" type="ORF">V22_14400</name>
</gene>
<dbReference type="RefSeq" id="WP_145261178.1">
    <property type="nucleotide sequence ID" value="NZ_CP036316.1"/>
</dbReference>
<dbReference type="KEGG" id="chya:V22_14400"/>
<evidence type="ECO:0000313" key="1">
    <source>
        <dbReference type="EMBL" id="QDT64209.1"/>
    </source>
</evidence>
<reference evidence="1 2" key="1">
    <citation type="submission" date="2019-02" db="EMBL/GenBank/DDBJ databases">
        <title>Deep-cultivation of Planctomycetes and their phenomic and genomic characterization uncovers novel biology.</title>
        <authorList>
            <person name="Wiegand S."/>
            <person name="Jogler M."/>
            <person name="Boedeker C."/>
            <person name="Pinto D."/>
            <person name="Vollmers J."/>
            <person name="Rivas-Marin E."/>
            <person name="Kohn T."/>
            <person name="Peeters S.H."/>
            <person name="Heuer A."/>
            <person name="Rast P."/>
            <person name="Oberbeckmann S."/>
            <person name="Bunk B."/>
            <person name="Jeske O."/>
            <person name="Meyerdierks A."/>
            <person name="Storesund J.E."/>
            <person name="Kallscheuer N."/>
            <person name="Luecker S."/>
            <person name="Lage O.M."/>
            <person name="Pohl T."/>
            <person name="Merkel B.J."/>
            <person name="Hornburger P."/>
            <person name="Mueller R.-W."/>
            <person name="Bruemmer F."/>
            <person name="Labrenz M."/>
            <person name="Spormann A.M."/>
            <person name="Op den Camp H."/>
            <person name="Overmann J."/>
            <person name="Amann R."/>
            <person name="Jetten M.S.M."/>
            <person name="Mascher T."/>
            <person name="Medema M.H."/>
            <person name="Devos D.P."/>
            <person name="Kaster A.-K."/>
            <person name="Ovreas L."/>
            <person name="Rohde M."/>
            <person name="Galperin M.Y."/>
            <person name="Jogler C."/>
        </authorList>
    </citation>
    <scope>NUCLEOTIDE SEQUENCE [LARGE SCALE GENOMIC DNA]</scope>
    <source>
        <strain evidence="1 2">V22</strain>
    </source>
</reference>
<keyword evidence="2" id="KW-1185">Reference proteome</keyword>
<protein>
    <submittedName>
        <fullName evidence="1">Uncharacterized protein</fullName>
    </submittedName>
</protein>
<dbReference type="Proteomes" id="UP000319976">
    <property type="component" value="Chromosome"/>
</dbReference>
<organism evidence="1 2">
    <name type="scientific">Calycomorphotria hydatis</name>
    <dbReference type="NCBI Taxonomy" id="2528027"/>
    <lineage>
        <taxon>Bacteria</taxon>
        <taxon>Pseudomonadati</taxon>
        <taxon>Planctomycetota</taxon>
        <taxon>Planctomycetia</taxon>
        <taxon>Planctomycetales</taxon>
        <taxon>Planctomycetaceae</taxon>
        <taxon>Calycomorphotria</taxon>
    </lineage>
</organism>